<organism evidence="1 2">
    <name type="scientific">Arabis alpina</name>
    <name type="common">Alpine rock-cress</name>
    <dbReference type="NCBI Taxonomy" id="50452"/>
    <lineage>
        <taxon>Eukaryota</taxon>
        <taxon>Viridiplantae</taxon>
        <taxon>Streptophyta</taxon>
        <taxon>Embryophyta</taxon>
        <taxon>Tracheophyta</taxon>
        <taxon>Spermatophyta</taxon>
        <taxon>Magnoliopsida</taxon>
        <taxon>eudicotyledons</taxon>
        <taxon>Gunneridae</taxon>
        <taxon>Pentapetalae</taxon>
        <taxon>rosids</taxon>
        <taxon>malvids</taxon>
        <taxon>Brassicales</taxon>
        <taxon>Brassicaceae</taxon>
        <taxon>Arabideae</taxon>
        <taxon>Arabis</taxon>
    </lineage>
</organism>
<dbReference type="AlphaFoldDB" id="A0A087H2Q2"/>
<reference evidence="2" key="1">
    <citation type="journal article" date="2015" name="Nat. Plants">
        <title>Genome expansion of Arabis alpina linked with retrotransposition and reduced symmetric DNA methylation.</title>
        <authorList>
            <person name="Willing E.M."/>
            <person name="Rawat V."/>
            <person name="Mandakova T."/>
            <person name="Maumus F."/>
            <person name="James G.V."/>
            <person name="Nordstroem K.J."/>
            <person name="Becker C."/>
            <person name="Warthmann N."/>
            <person name="Chica C."/>
            <person name="Szarzynska B."/>
            <person name="Zytnicki M."/>
            <person name="Albani M.C."/>
            <person name="Kiefer C."/>
            <person name="Bergonzi S."/>
            <person name="Castaings L."/>
            <person name="Mateos J.L."/>
            <person name="Berns M.C."/>
            <person name="Bujdoso N."/>
            <person name="Piofczyk T."/>
            <person name="de Lorenzo L."/>
            <person name="Barrero-Sicilia C."/>
            <person name="Mateos I."/>
            <person name="Piednoel M."/>
            <person name="Hagmann J."/>
            <person name="Chen-Min-Tao R."/>
            <person name="Iglesias-Fernandez R."/>
            <person name="Schuster S.C."/>
            <person name="Alonso-Blanco C."/>
            <person name="Roudier F."/>
            <person name="Carbonero P."/>
            <person name="Paz-Ares J."/>
            <person name="Davis S.J."/>
            <person name="Pecinka A."/>
            <person name="Quesneville H."/>
            <person name="Colot V."/>
            <person name="Lysak M.A."/>
            <person name="Weigel D."/>
            <person name="Coupland G."/>
            <person name="Schneeberger K."/>
        </authorList>
    </citation>
    <scope>NUCLEOTIDE SEQUENCE [LARGE SCALE GENOMIC DNA]</scope>
    <source>
        <strain evidence="2">cv. Pajares</strain>
    </source>
</reference>
<evidence type="ECO:0000313" key="1">
    <source>
        <dbReference type="EMBL" id="KFK36404.1"/>
    </source>
</evidence>
<keyword evidence="2" id="KW-1185">Reference proteome</keyword>
<dbReference type="EMBL" id="CM002872">
    <property type="protein sequence ID" value="KFK36404.1"/>
    <property type="molecule type" value="Genomic_DNA"/>
</dbReference>
<sequence>MEIQPTAFTQAYTTETLQDHGAADWYMDSGATAHLSANTGPSNTENSAPM</sequence>
<proteinExistence type="predicted"/>
<accession>A0A087H2Q2</accession>
<dbReference type="Proteomes" id="UP000029120">
    <property type="component" value="Chromosome 4"/>
</dbReference>
<dbReference type="Gramene" id="KFK36404">
    <property type="protein sequence ID" value="KFK36404"/>
    <property type="gene ID" value="AALP_AA4G119800"/>
</dbReference>
<evidence type="ECO:0000313" key="2">
    <source>
        <dbReference type="Proteomes" id="UP000029120"/>
    </source>
</evidence>
<gene>
    <name evidence="1" type="ordered locus">AALP_Aa4g119800</name>
</gene>
<name>A0A087H2Q2_ARAAL</name>
<dbReference type="OrthoDB" id="1097910at2759"/>
<protein>
    <submittedName>
        <fullName evidence="1">Uncharacterized protein</fullName>
    </submittedName>
</protein>